<feature type="region of interest" description="Disordered" evidence="1">
    <location>
        <begin position="301"/>
        <end position="323"/>
    </location>
</feature>
<accession>A0AAD6Y572</accession>
<feature type="region of interest" description="Disordered" evidence="1">
    <location>
        <begin position="523"/>
        <end position="547"/>
    </location>
</feature>
<dbReference type="EMBL" id="JARJCW010000125">
    <property type="protein sequence ID" value="KAJ7192024.1"/>
    <property type="molecule type" value="Genomic_DNA"/>
</dbReference>
<keyword evidence="3" id="KW-1185">Reference proteome</keyword>
<protein>
    <submittedName>
        <fullName evidence="2">Uncharacterized protein</fullName>
    </submittedName>
</protein>
<feature type="region of interest" description="Disordered" evidence="1">
    <location>
        <begin position="395"/>
        <end position="428"/>
    </location>
</feature>
<dbReference type="AlphaFoldDB" id="A0AAD6Y572"/>
<gene>
    <name evidence="2" type="ORF">GGX14DRAFT_406715</name>
</gene>
<name>A0AAD6Y572_9AGAR</name>
<organism evidence="2 3">
    <name type="scientific">Mycena pura</name>
    <dbReference type="NCBI Taxonomy" id="153505"/>
    <lineage>
        <taxon>Eukaryota</taxon>
        <taxon>Fungi</taxon>
        <taxon>Dikarya</taxon>
        <taxon>Basidiomycota</taxon>
        <taxon>Agaricomycotina</taxon>
        <taxon>Agaricomycetes</taxon>
        <taxon>Agaricomycetidae</taxon>
        <taxon>Agaricales</taxon>
        <taxon>Marasmiineae</taxon>
        <taxon>Mycenaceae</taxon>
        <taxon>Mycena</taxon>
    </lineage>
</organism>
<evidence type="ECO:0000313" key="3">
    <source>
        <dbReference type="Proteomes" id="UP001219525"/>
    </source>
</evidence>
<evidence type="ECO:0000256" key="1">
    <source>
        <dbReference type="SAM" id="MobiDB-lite"/>
    </source>
</evidence>
<reference evidence="2" key="1">
    <citation type="submission" date="2023-03" db="EMBL/GenBank/DDBJ databases">
        <title>Massive genome expansion in bonnet fungi (Mycena s.s.) driven by repeated elements and novel gene families across ecological guilds.</title>
        <authorList>
            <consortium name="Lawrence Berkeley National Laboratory"/>
            <person name="Harder C.B."/>
            <person name="Miyauchi S."/>
            <person name="Viragh M."/>
            <person name="Kuo A."/>
            <person name="Thoen E."/>
            <person name="Andreopoulos B."/>
            <person name="Lu D."/>
            <person name="Skrede I."/>
            <person name="Drula E."/>
            <person name="Henrissat B."/>
            <person name="Morin E."/>
            <person name="Kohler A."/>
            <person name="Barry K."/>
            <person name="LaButti K."/>
            <person name="Morin E."/>
            <person name="Salamov A."/>
            <person name="Lipzen A."/>
            <person name="Mereny Z."/>
            <person name="Hegedus B."/>
            <person name="Baldrian P."/>
            <person name="Stursova M."/>
            <person name="Weitz H."/>
            <person name="Taylor A."/>
            <person name="Grigoriev I.V."/>
            <person name="Nagy L.G."/>
            <person name="Martin F."/>
            <person name="Kauserud H."/>
        </authorList>
    </citation>
    <scope>NUCLEOTIDE SEQUENCE</scope>
    <source>
        <strain evidence="2">9144</strain>
    </source>
</reference>
<feature type="compositionally biased region" description="Pro residues" evidence="1">
    <location>
        <begin position="305"/>
        <end position="314"/>
    </location>
</feature>
<comment type="caution">
    <text evidence="2">The sequence shown here is derived from an EMBL/GenBank/DDBJ whole genome shotgun (WGS) entry which is preliminary data.</text>
</comment>
<sequence>MKAAVHCLPSCLGRRLRPYEWYRESKINVMDMEEDDGVDDWNFLLITNPDKKFWTSPHQNPDKKVGTPISESDLPGDKHGLKTSNSHTRSERHGVVSTEPELQVAVALIARGSGLCRHAHPPRGPKRLEISIVPIPTQIWFKAQTYIRQPRWPSHPAPFLDTHMISAAAPATVPFSKLDLRWPSGLSAMQPSAPIASRQTASQIGTERPFSGFGQMLYVGAPRMWMCAPPAPGDDDEDDLTAEEVRIASPGFLPPTGNVFLPAADLSLGLACNSDGAPVSPFMPPLPTVFPELAKYPAPGFPDLWPEPQPTPTPKPRHREMAPPWPPRVPTTARMATSVQPPPAAEEALLAPPWPHYGCPHLHWLPPSRTPSPPARLAIDRLLRALEAADIVDAPRAPPPRVFKLHTRSSPHSQSAPSRTPDPFRPNPPLYTLIPRRRLCAPQSDATSDSELDWTWDADPAAAQDDPESDSDVHEDAQHIIFDAPPDVPANNFCSVPPLCNARALYLAQRGTLRPDVLIAEDAPEDESPPAHGVEERRYAPPAAEADAARTVARSARACGAARPPAHACATLAACTTARSVLRDRPQPRGCERPLKV</sequence>
<evidence type="ECO:0000313" key="2">
    <source>
        <dbReference type="EMBL" id="KAJ7192024.1"/>
    </source>
</evidence>
<proteinExistence type="predicted"/>
<dbReference type="Proteomes" id="UP001219525">
    <property type="component" value="Unassembled WGS sequence"/>
</dbReference>
<feature type="region of interest" description="Disordered" evidence="1">
    <location>
        <begin position="54"/>
        <end position="97"/>
    </location>
</feature>